<reference evidence="2 3" key="1">
    <citation type="submission" date="2024-09" db="EMBL/GenBank/DDBJ databases">
        <authorList>
            <person name="Sun Q."/>
            <person name="Mori K."/>
        </authorList>
    </citation>
    <scope>NUCLEOTIDE SEQUENCE [LARGE SCALE GENOMIC DNA]</scope>
    <source>
        <strain evidence="2 3">TBRC 3947</strain>
    </source>
</reference>
<feature type="compositionally biased region" description="Pro residues" evidence="1">
    <location>
        <begin position="145"/>
        <end position="211"/>
    </location>
</feature>
<evidence type="ECO:0000313" key="2">
    <source>
        <dbReference type="EMBL" id="MFC0530362.1"/>
    </source>
</evidence>
<dbReference type="EMBL" id="JBHLUH010000043">
    <property type="protein sequence ID" value="MFC0530362.1"/>
    <property type="molecule type" value="Genomic_DNA"/>
</dbReference>
<feature type="compositionally biased region" description="Pro residues" evidence="1">
    <location>
        <begin position="83"/>
        <end position="100"/>
    </location>
</feature>
<sequence length="232" mass="24040">MPQFGDSPVPLLVRHRRSGGTHVADRRVAGVHRATGLAGPTRRYTVIVVMLATMSSLPILAAIGTGSADVGDSVDALGTTPFIAPPSEGPVVVPPPPPTALPAEVPLPAGVAEQLRAGAPEKEPRQRRVARKTTKPPTRHTESVPAPPPASRPPRPTEPTAPPSPAPSPSPSPTPSPRPSLIPLPPRPSFPSFPYVPLPPSATPPVIPPTGLPSCWPDLDACLSDPFGSLRP</sequence>
<dbReference type="RefSeq" id="WP_377253521.1">
    <property type="nucleotide sequence ID" value="NZ_JBHLUH010000043.1"/>
</dbReference>
<comment type="caution">
    <text evidence="2">The sequence shown here is derived from an EMBL/GenBank/DDBJ whole genome shotgun (WGS) entry which is preliminary data.</text>
</comment>
<name>A0ABV6M6M8_9ACTN</name>
<proteinExistence type="predicted"/>
<organism evidence="2 3">
    <name type="scientific">Phytohabitans kaempferiae</name>
    <dbReference type="NCBI Taxonomy" id="1620943"/>
    <lineage>
        <taxon>Bacteria</taxon>
        <taxon>Bacillati</taxon>
        <taxon>Actinomycetota</taxon>
        <taxon>Actinomycetes</taxon>
        <taxon>Micromonosporales</taxon>
        <taxon>Micromonosporaceae</taxon>
    </lineage>
</organism>
<protein>
    <submittedName>
        <fullName evidence="2">Uncharacterized protein</fullName>
    </submittedName>
</protein>
<keyword evidence="3" id="KW-1185">Reference proteome</keyword>
<feature type="compositionally biased region" description="Basic residues" evidence="1">
    <location>
        <begin position="127"/>
        <end position="138"/>
    </location>
</feature>
<accession>A0ABV6M6M8</accession>
<dbReference type="Proteomes" id="UP001589867">
    <property type="component" value="Unassembled WGS sequence"/>
</dbReference>
<feature type="region of interest" description="Disordered" evidence="1">
    <location>
        <begin position="81"/>
        <end position="104"/>
    </location>
</feature>
<evidence type="ECO:0000313" key="3">
    <source>
        <dbReference type="Proteomes" id="UP001589867"/>
    </source>
</evidence>
<evidence type="ECO:0000256" key="1">
    <source>
        <dbReference type="SAM" id="MobiDB-lite"/>
    </source>
</evidence>
<feature type="region of interest" description="Disordered" evidence="1">
    <location>
        <begin position="116"/>
        <end position="215"/>
    </location>
</feature>
<gene>
    <name evidence="2" type="ORF">ACFFIA_22105</name>
</gene>